<keyword evidence="1" id="KW-0040">ANK repeat</keyword>
<feature type="region of interest" description="Disordered" evidence="2">
    <location>
        <begin position="344"/>
        <end position="374"/>
    </location>
</feature>
<feature type="compositionally biased region" description="Basic and acidic residues" evidence="2">
    <location>
        <begin position="147"/>
        <end position="172"/>
    </location>
</feature>
<dbReference type="OMA" id="FPNIYTE"/>
<protein>
    <submittedName>
        <fullName evidence="3">Uncharacterized protein</fullName>
    </submittedName>
</protein>
<dbReference type="Gene3D" id="1.25.40.20">
    <property type="entry name" value="Ankyrin repeat-containing domain"/>
    <property type="match status" value="1"/>
</dbReference>
<dbReference type="GeneTree" id="ENSGT00390000007792"/>
<name>A0A674HHV9_TAEGU</name>
<dbReference type="PROSITE" id="PS50088">
    <property type="entry name" value="ANK_REPEAT"/>
    <property type="match status" value="1"/>
</dbReference>
<dbReference type="InterPro" id="IPR036770">
    <property type="entry name" value="Ankyrin_rpt-contain_sf"/>
</dbReference>
<gene>
    <name evidence="3" type="primary">LOC100218804</name>
</gene>
<accession>A0A674HHV9</accession>
<evidence type="ECO:0000256" key="1">
    <source>
        <dbReference type="PROSITE-ProRule" id="PRU00023"/>
    </source>
</evidence>
<keyword evidence="4" id="KW-1185">Reference proteome</keyword>
<organism evidence="3 4">
    <name type="scientific">Taeniopygia guttata</name>
    <name type="common">Zebra finch</name>
    <name type="synonym">Poephila guttata</name>
    <dbReference type="NCBI Taxonomy" id="59729"/>
    <lineage>
        <taxon>Eukaryota</taxon>
        <taxon>Metazoa</taxon>
        <taxon>Chordata</taxon>
        <taxon>Craniata</taxon>
        <taxon>Vertebrata</taxon>
        <taxon>Euteleostomi</taxon>
        <taxon>Archelosauria</taxon>
        <taxon>Archosauria</taxon>
        <taxon>Dinosauria</taxon>
        <taxon>Saurischia</taxon>
        <taxon>Theropoda</taxon>
        <taxon>Coelurosauria</taxon>
        <taxon>Aves</taxon>
        <taxon>Neognathae</taxon>
        <taxon>Neoaves</taxon>
        <taxon>Telluraves</taxon>
        <taxon>Australaves</taxon>
        <taxon>Passeriformes</taxon>
        <taxon>Passeroidea</taxon>
        <taxon>Estrildidae</taxon>
        <taxon>Estrildinae</taxon>
        <taxon>Taeniopygia</taxon>
    </lineage>
</organism>
<evidence type="ECO:0000313" key="4">
    <source>
        <dbReference type="Proteomes" id="UP000007754"/>
    </source>
</evidence>
<dbReference type="InterPro" id="IPR002110">
    <property type="entry name" value="Ankyrin_rpt"/>
</dbReference>
<dbReference type="PROSITE" id="PS50297">
    <property type="entry name" value="ANK_REP_REGION"/>
    <property type="match status" value="1"/>
</dbReference>
<dbReference type="Proteomes" id="UP000007754">
    <property type="component" value="Chromosome 18"/>
</dbReference>
<evidence type="ECO:0000256" key="2">
    <source>
        <dbReference type="SAM" id="MobiDB-lite"/>
    </source>
</evidence>
<evidence type="ECO:0000313" key="3">
    <source>
        <dbReference type="Ensembl" id="ENSTGUP00000034149.1"/>
    </source>
</evidence>
<dbReference type="InParanoid" id="A0A674HHV9"/>
<sequence length="577" mass="60433">MSVHERDAPDPSPSCGLGWTLPVLRSRGRDTKSRAGPLPAGGAPPARARDGGGREGPGREGRAPGREEGPPGREEGPPGREGRAPGREGRAPGAGRKAPGTGRRAPGAGRRAPGREEGPRAGKKGPRGGKKGPGPGRRAPGAGRRAPGREEGPRAGKEGPRDGKEGPRDGKKGPGAGRRAPGREGRRAPGREGPGPGPAALRAPPGGLRSGGEGPQPDMSGAAEARELEERLREAAALGDVAEVRRLLGAGADIDSRNEINGWTCLHWACKRNHAQVVSCLLEAGADKQILTAKGELPAQLTSRPDIRKILGEEQTECQEVKDLNLSIVANYLANPFPNIYTEESNPGSLAESQNESAPISSASQSETSPCPSAAQAESICTPTSCSSGETFPAAGAAARPPPAPTVAAASACASPGLPYGPGCPLATAMGLCSPGAPGQALPLQPDTSPSSPAPAFQPFFFTGTFPYNVQELVLKVRVQNLRDNDFIEIELDRQELTYQDLLRVSCCELGVNPEQVEKIRKLPNTLLRKDKDVARLQDFQELELVLMRSDSSPFWNAAAALMEQPCYKSRASKLTY</sequence>
<dbReference type="PANTHER" id="PTHR24192:SF3">
    <property type="entry name" value="ANKYRIN REPEAT DOMAIN 40"/>
    <property type="match status" value="1"/>
</dbReference>
<reference evidence="3" key="2">
    <citation type="submission" date="2025-08" db="UniProtKB">
        <authorList>
            <consortium name="Ensembl"/>
        </authorList>
    </citation>
    <scope>IDENTIFICATION</scope>
</reference>
<dbReference type="Ensembl" id="ENSTGUT00000030488.1">
    <property type="protein sequence ID" value="ENSTGUP00000034149.1"/>
    <property type="gene ID" value="ENSTGUG00000019708.1"/>
</dbReference>
<dbReference type="AlphaFoldDB" id="A0A674HHV9"/>
<feature type="region of interest" description="Disordered" evidence="2">
    <location>
        <begin position="1"/>
        <end position="228"/>
    </location>
</feature>
<feature type="compositionally biased region" description="Basic residues" evidence="2">
    <location>
        <begin position="121"/>
        <end position="130"/>
    </location>
</feature>
<feature type="compositionally biased region" description="Polar residues" evidence="2">
    <location>
        <begin position="344"/>
        <end position="371"/>
    </location>
</feature>
<dbReference type="SUPFAM" id="SSF48403">
    <property type="entry name" value="Ankyrin repeat"/>
    <property type="match status" value="1"/>
</dbReference>
<feature type="compositionally biased region" description="Low complexity" evidence="2">
    <location>
        <begin position="91"/>
        <end position="111"/>
    </location>
</feature>
<feature type="compositionally biased region" description="Low complexity" evidence="2">
    <location>
        <begin position="198"/>
        <end position="207"/>
    </location>
</feature>
<reference evidence="3" key="3">
    <citation type="submission" date="2025-09" db="UniProtKB">
        <authorList>
            <consortium name="Ensembl"/>
        </authorList>
    </citation>
    <scope>IDENTIFICATION</scope>
</reference>
<reference evidence="3 4" key="1">
    <citation type="journal article" date="2010" name="Nature">
        <title>The genome of a songbird.</title>
        <authorList>
            <person name="Warren W.C."/>
            <person name="Clayton D.F."/>
            <person name="Ellegren H."/>
            <person name="Arnold A.P."/>
            <person name="Hillier L.W."/>
            <person name="Kunstner A."/>
            <person name="Searle S."/>
            <person name="White S."/>
            <person name="Vilella A.J."/>
            <person name="Fairley S."/>
            <person name="Heger A."/>
            <person name="Kong L."/>
            <person name="Ponting C.P."/>
            <person name="Jarvis E.D."/>
            <person name="Mello C.V."/>
            <person name="Minx P."/>
            <person name="Lovell P."/>
            <person name="Velho T.A."/>
            <person name="Ferris M."/>
            <person name="Balakrishnan C.N."/>
            <person name="Sinha S."/>
            <person name="Blatti C."/>
            <person name="London S.E."/>
            <person name="Li Y."/>
            <person name="Lin Y.C."/>
            <person name="George J."/>
            <person name="Sweedler J."/>
            <person name="Southey B."/>
            <person name="Gunaratne P."/>
            <person name="Watson M."/>
            <person name="Nam K."/>
            <person name="Backstrom N."/>
            <person name="Smeds L."/>
            <person name="Nabholz B."/>
            <person name="Itoh Y."/>
            <person name="Whitney O."/>
            <person name="Pfenning A.R."/>
            <person name="Howard J."/>
            <person name="Volker M."/>
            <person name="Skinner B.M."/>
            <person name="Griffin D.K."/>
            <person name="Ye L."/>
            <person name="McLaren W.M."/>
            <person name="Flicek P."/>
            <person name="Quesada V."/>
            <person name="Velasco G."/>
            <person name="Lopez-Otin C."/>
            <person name="Puente X.S."/>
            <person name="Olender T."/>
            <person name="Lancet D."/>
            <person name="Smit A.F."/>
            <person name="Hubley R."/>
            <person name="Konkel M.K."/>
            <person name="Walker J.A."/>
            <person name="Batzer M.A."/>
            <person name="Gu W."/>
            <person name="Pollock D.D."/>
            <person name="Chen L."/>
            <person name="Cheng Z."/>
            <person name="Eichler E.E."/>
            <person name="Stapley J."/>
            <person name="Slate J."/>
            <person name="Ekblom R."/>
            <person name="Birkhead T."/>
            <person name="Burke T."/>
            <person name="Burt D."/>
            <person name="Scharff C."/>
            <person name="Adam I."/>
            <person name="Richard H."/>
            <person name="Sultan M."/>
            <person name="Soldatov A."/>
            <person name="Lehrach H."/>
            <person name="Edwards S.V."/>
            <person name="Yang S.P."/>
            <person name="Li X."/>
            <person name="Graves T."/>
            <person name="Fulton L."/>
            <person name="Nelson J."/>
            <person name="Chinwalla A."/>
            <person name="Hou S."/>
            <person name="Mardis E.R."/>
            <person name="Wilson R.K."/>
        </authorList>
    </citation>
    <scope>NUCLEOTIDE SEQUENCE [LARGE SCALE GENOMIC DNA]</scope>
</reference>
<dbReference type="SMART" id="SM00248">
    <property type="entry name" value="ANK"/>
    <property type="match status" value="2"/>
</dbReference>
<feature type="compositionally biased region" description="Basic and acidic residues" evidence="2">
    <location>
        <begin position="181"/>
        <end position="190"/>
    </location>
</feature>
<dbReference type="Pfam" id="PF13637">
    <property type="entry name" value="Ank_4"/>
    <property type="match status" value="1"/>
</dbReference>
<dbReference type="PANTHER" id="PTHR24192">
    <property type="entry name" value="ANKYRIN REPEAT DOMAIN 40"/>
    <property type="match status" value="1"/>
</dbReference>
<feature type="compositionally biased region" description="Basic and acidic residues" evidence="2">
    <location>
        <begin position="47"/>
        <end position="90"/>
    </location>
</feature>
<feature type="repeat" description="ANK" evidence="1">
    <location>
        <begin position="261"/>
        <end position="293"/>
    </location>
</feature>
<feature type="compositionally biased region" description="Low complexity" evidence="2">
    <location>
        <begin position="34"/>
        <end position="46"/>
    </location>
</feature>
<dbReference type="InterPro" id="IPR039195">
    <property type="entry name" value="ANKRD40"/>
</dbReference>
<feature type="compositionally biased region" description="Low complexity" evidence="2">
    <location>
        <begin position="136"/>
        <end position="145"/>
    </location>
</feature>
<proteinExistence type="predicted"/>